<keyword evidence="3" id="KW-1185">Reference proteome</keyword>
<dbReference type="PANTHER" id="PTHR37534:SF25">
    <property type="entry name" value="ZN(II)2CYS6 TRANSCRIPTION FACTOR (EUROFUNG)"/>
    <property type="match status" value="1"/>
</dbReference>
<name>A0A9P4MJJ7_9PEZI</name>
<dbReference type="GO" id="GO:0000976">
    <property type="term" value="F:transcription cis-regulatory region binding"/>
    <property type="evidence" value="ECO:0007669"/>
    <property type="project" value="TreeGrafter"/>
</dbReference>
<dbReference type="Proteomes" id="UP000799439">
    <property type="component" value="Unassembled WGS sequence"/>
</dbReference>
<keyword evidence="1" id="KW-0539">Nucleus</keyword>
<accession>A0A9P4MJJ7</accession>
<evidence type="ECO:0000313" key="2">
    <source>
        <dbReference type="EMBL" id="KAF2157215.1"/>
    </source>
</evidence>
<evidence type="ECO:0000256" key="1">
    <source>
        <dbReference type="ARBA" id="ARBA00023242"/>
    </source>
</evidence>
<evidence type="ECO:0000313" key="3">
    <source>
        <dbReference type="Proteomes" id="UP000799439"/>
    </source>
</evidence>
<proteinExistence type="predicted"/>
<dbReference type="AlphaFoldDB" id="A0A9P4MJJ7"/>
<dbReference type="GO" id="GO:0003700">
    <property type="term" value="F:DNA-binding transcription factor activity"/>
    <property type="evidence" value="ECO:0007669"/>
    <property type="project" value="TreeGrafter"/>
</dbReference>
<dbReference type="OrthoDB" id="4525710at2759"/>
<protein>
    <submittedName>
        <fullName evidence="2">Uncharacterized protein</fullName>
    </submittedName>
</protein>
<dbReference type="GO" id="GO:0045944">
    <property type="term" value="P:positive regulation of transcription by RNA polymerase II"/>
    <property type="evidence" value="ECO:0007669"/>
    <property type="project" value="TreeGrafter"/>
</dbReference>
<reference evidence="2" key="1">
    <citation type="journal article" date="2020" name="Stud. Mycol.">
        <title>101 Dothideomycetes genomes: a test case for predicting lifestyles and emergence of pathogens.</title>
        <authorList>
            <person name="Haridas S."/>
            <person name="Albert R."/>
            <person name="Binder M."/>
            <person name="Bloem J."/>
            <person name="Labutti K."/>
            <person name="Salamov A."/>
            <person name="Andreopoulos B."/>
            <person name="Baker S."/>
            <person name="Barry K."/>
            <person name="Bills G."/>
            <person name="Bluhm B."/>
            <person name="Cannon C."/>
            <person name="Castanera R."/>
            <person name="Culley D."/>
            <person name="Daum C."/>
            <person name="Ezra D."/>
            <person name="Gonzalez J."/>
            <person name="Henrissat B."/>
            <person name="Kuo A."/>
            <person name="Liang C."/>
            <person name="Lipzen A."/>
            <person name="Lutzoni F."/>
            <person name="Magnuson J."/>
            <person name="Mondo S."/>
            <person name="Nolan M."/>
            <person name="Ohm R."/>
            <person name="Pangilinan J."/>
            <person name="Park H.-J."/>
            <person name="Ramirez L."/>
            <person name="Alfaro M."/>
            <person name="Sun H."/>
            <person name="Tritt A."/>
            <person name="Yoshinaga Y."/>
            <person name="Zwiers L.-H."/>
            <person name="Turgeon B."/>
            <person name="Goodwin S."/>
            <person name="Spatafora J."/>
            <person name="Crous P."/>
            <person name="Grigoriev I."/>
        </authorList>
    </citation>
    <scope>NUCLEOTIDE SEQUENCE</scope>
    <source>
        <strain evidence="2">CBS 260.36</strain>
    </source>
</reference>
<dbReference type="EMBL" id="ML996081">
    <property type="protein sequence ID" value="KAF2157215.1"/>
    <property type="molecule type" value="Genomic_DNA"/>
</dbReference>
<organism evidence="2 3">
    <name type="scientific">Myriangium duriaei CBS 260.36</name>
    <dbReference type="NCBI Taxonomy" id="1168546"/>
    <lineage>
        <taxon>Eukaryota</taxon>
        <taxon>Fungi</taxon>
        <taxon>Dikarya</taxon>
        <taxon>Ascomycota</taxon>
        <taxon>Pezizomycotina</taxon>
        <taxon>Dothideomycetes</taxon>
        <taxon>Dothideomycetidae</taxon>
        <taxon>Myriangiales</taxon>
        <taxon>Myriangiaceae</taxon>
        <taxon>Myriangium</taxon>
    </lineage>
</organism>
<dbReference type="PANTHER" id="PTHR37534">
    <property type="entry name" value="TRANSCRIPTIONAL ACTIVATOR PROTEIN UGA3"/>
    <property type="match status" value="1"/>
</dbReference>
<sequence>MLFYAIMSLASLHEALLNNSSRLESEDYHNKCLPLLIGALSSPDASSDVDLLVTISVLRQHEELSDLDDSPTHLTGANQMLSGVSRFASSGGLAEAASWQTLRQLIHAAIVQRHPLQIGLDDYERSSIAVSRENGPYANCAVLLCAKALQLKDLGWTELEASIERWWDERPLPFEPIYQAEADPVNGRPWPILPMLGEPQVMGYQYYFISKILVLCHKPWPTLSGFEGMKKQARKEIQRNLLYVMGLAVSNDKFNGAKFGACHMLNLCGYCLSTNLQREHALEFLKHVGRIMGWQTKKTIRLLQEQWAELDTTDEW</sequence>
<comment type="caution">
    <text evidence="2">The sequence shown here is derived from an EMBL/GenBank/DDBJ whole genome shotgun (WGS) entry which is preliminary data.</text>
</comment>
<dbReference type="GO" id="GO:0005634">
    <property type="term" value="C:nucleus"/>
    <property type="evidence" value="ECO:0007669"/>
    <property type="project" value="TreeGrafter"/>
</dbReference>
<gene>
    <name evidence="2" type="ORF">K461DRAFT_12646</name>
</gene>